<protein>
    <submittedName>
        <fullName evidence="2">tRNA (Adenosine(37)-N6)-threonylcarbamoyltransferase complex dimerization subunit type 1 TsaB</fullName>
    </submittedName>
</protein>
<dbReference type="NCBIfam" id="TIGR03725">
    <property type="entry name" value="T6A_YeaZ"/>
    <property type="match status" value="1"/>
</dbReference>
<dbReference type="Proteomes" id="UP000671862">
    <property type="component" value="Chromosome"/>
</dbReference>
<dbReference type="SUPFAM" id="SSF53067">
    <property type="entry name" value="Actin-like ATPase domain"/>
    <property type="match status" value="2"/>
</dbReference>
<evidence type="ECO:0000259" key="1">
    <source>
        <dbReference type="Pfam" id="PF00814"/>
    </source>
</evidence>
<dbReference type="EMBL" id="CP071446">
    <property type="protein sequence ID" value="QTA38355.1"/>
    <property type="molecule type" value="Genomic_DNA"/>
</dbReference>
<dbReference type="RefSeq" id="WP_207567074.1">
    <property type="nucleotide sequence ID" value="NZ_CP071446.1"/>
</dbReference>
<evidence type="ECO:0000313" key="2">
    <source>
        <dbReference type="EMBL" id="QTA38355.1"/>
    </source>
</evidence>
<sequence length="220" mass="24378">MNILALDTSTKRISIAYKNETNVVSVTFEGKDKHGRNIGILAKYLKEIGVNFSTLDVIGVGIGPGSLTGLRVGISLALGLAVEKKIVSVPSTKLIAANLMYCSKNIVVARKARQGYLYGAVYDENLDEIISPFIETIEGFKRKVSFLKDAIVVGDGADLLFEYEKAEEFLSFPDPLRMLNIVEDEIKNQNFVEKLNPLYLQKSIAELNFEKRKGGRVEKT</sequence>
<feature type="domain" description="Gcp-like" evidence="1">
    <location>
        <begin position="33"/>
        <end position="130"/>
    </location>
</feature>
<name>A0ABX7SAN1_9BACT</name>
<dbReference type="InterPro" id="IPR043129">
    <property type="entry name" value="ATPase_NBD"/>
</dbReference>
<dbReference type="Gene3D" id="3.30.420.40">
    <property type="match status" value="1"/>
</dbReference>
<accession>A0ABX7SAN1</accession>
<organism evidence="2 3">
    <name type="scientific">Thermosipho ferrireducens</name>
    <dbReference type="NCBI Taxonomy" id="2571116"/>
    <lineage>
        <taxon>Bacteria</taxon>
        <taxon>Thermotogati</taxon>
        <taxon>Thermotogota</taxon>
        <taxon>Thermotogae</taxon>
        <taxon>Thermotogales</taxon>
        <taxon>Fervidobacteriaceae</taxon>
        <taxon>Thermosipho</taxon>
    </lineage>
</organism>
<dbReference type="Gene3D" id="3.30.420.200">
    <property type="match status" value="1"/>
</dbReference>
<dbReference type="Pfam" id="PF00814">
    <property type="entry name" value="TsaD"/>
    <property type="match status" value="1"/>
</dbReference>
<proteinExistence type="predicted"/>
<gene>
    <name evidence="2" type="primary">tsaB</name>
    <name evidence="2" type="ORF">JYK00_02155</name>
</gene>
<reference evidence="2 3" key="1">
    <citation type="submission" date="2021-03" db="EMBL/GenBank/DDBJ databases">
        <title>Thermosipho ferrireducens sp.nov., an anaerobic thermophilic iron-reducing bacterium isolated from a deep-sea hydrothermal sulfide deposits.</title>
        <authorList>
            <person name="Zeng X."/>
            <person name="Chen Y."/>
            <person name="Shao Z."/>
        </authorList>
    </citation>
    <scope>NUCLEOTIDE SEQUENCE [LARGE SCALE GENOMIC DNA]</scope>
    <source>
        <strain evidence="2 3">JL129W03</strain>
    </source>
</reference>
<dbReference type="InterPro" id="IPR000905">
    <property type="entry name" value="Gcp-like_dom"/>
</dbReference>
<keyword evidence="3" id="KW-1185">Reference proteome</keyword>
<dbReference type="InterPro" id="IPR022496">
    <property type="entry name" value="T6A_TsaB"/>
</dbReference>
<evidence type="ECO:0000313" key="3">
    <source>
        <dbReference type="Proteomes" id="UP000671862"/>
    </source>
</evidence>